<feature type="domain" description="Thioredoxin" evidence="4">
    <location>
        <begin position="1"/>
        <end position="106"/>
    </location>
</feature>
<dbReference type="PROSITE" id="PS51352">
    <property type="entry name" value="THIOREDOXIN_2"/>
    <property type="match status" value="1"/>
</dbReference>
<keyword evidence="5" id="KW-1185">Reference proteome</keyword>
<evidence type="ECO:0000256" key="3">
    <source>
        <dbReference type="ARBA" id="ARBA00023014"/>
    </source>
</evidence>
<dbReference type="InterPro" id="IPR013766">
    <property type="entry name" value="Thioredoxin_domain"/>
</dbReference>
<dbReference type="InterPro" id="IPR036249">
    <property type="entry name" value="Thioredoxin-like_sf"/>
</dbReference>
<dbReference type="GO" id="GO:0046872">
    <property type="term" value="F:metal ion binding"/>
    <property type="evidence" value="ECO:0007669"/>
    <property type="project" value="UniProtKB-KW"/>
</dbReference>
<evidence type="ECO:0000313" key="5">
    <source>
        <dbReference type="Proteomes" id="UP000035681"/>
    </source>
</evidence>
<evidence type="ECO:0000256" key="1">
    <source>
        <dbReference type="ARBA" id="ARBA00022723"/>
    </source>
</evidence>
<dbReference type="FunFam" id="3.40.30.10:FF:000012">
    <property type="entry name" value="Monothiol glutaredoxin"/>
    <property type="match status" value="1"/>
</dbReference>
<dbReference type="SUPFAM" id="SSF52833">
    <property type="entry name" value="Thioredoxin-like"/>
    <property type="match status" value="2"/>
</dbReference>
<accession>A0A0K0EIE8</accession>
<dbReference type="PANTHER" id="PTHR10293">
    <property type="entry name" value="GLUTAREDOXIN FAMILY MEMBER"/>
    <property type="match status" value="1"/>
</dbReference>
<organism evidence="6">
    <name type="scientific">Strongyloides stercoralis</name>
    <name type="common">Threadworm</name>
    <dbReference type="NCBI Taxonomy" id="6248"/>
    <lineage>
        <taxon>Eukaryota</taxon>
        <taxon>Metazoa</taxon>
        <taxon>Ecdysozoa</taxon>
        <taxon>Nematoda</taxon>
        <taxon>Chromadorea</taxon>
        <taxon>Rhabditida</taxon>
        <taxon>Tylenchina</taxon>
        <taxon>Panagrolaimomorpha</taxon>
        <taxon>Strongyloidoidea</taxon>
        <taxon>Strongyloididae</taxon>
        <taxon>Strongyloides</taxon>
    </lineage>
</organism>
<evidence type="ECO:0000259" key="4">
    <source>
        <dbReference type="PROSITE" id="PS51352"/>
    </source>
</evidence>
<dbReference type="Proteomes" id="UP000035681">
    <property type="component" value="Unplaced"/>
</dbReference>
<dbReference type="InterPro" id="IPR033658">
    <property type="entry name" value="GRX_PICOT-like"/>
</dbReference>
<dbReference type="WBParaSite" id="TCONS_00002784.p1">
    <property type="protein sequence ID" value="TCONS_00002784.p1"/>
    <property type="gene ID" value="XLOC_002589"/>
</dbReference>
<dbReference type="PROSITE" id="PS51354">
    <property type="entry name" value="GLUTAREDOXIN_2"/>
    <property type="match status" value="1"/>
</dbReference>
<evidence type="ECO:0000256" key="2">
    <source>
        <dbReference type="ARBA" id="ARBA00023004"/>
    </source>
</evidence>
<name>A0A0K0EIE8_STRER</name>
<keyword evidence="2" id="KW-0408">Iron</keyword>
<dbReference type="STRING" id="6248.A0A0K0EIE8"/>
<reference evidence="6" key="1">
    <citation type="submission" date="2015-08" db="UniProtKB">
        <authorList>
            <consortium name="WormBaseParasite"/>
        </authorList>
    </citation>
    <scope>IDENTIFICATION</scope>
</reference>
<dbReference type="Pfam" id="PF00085">
    <property type="entry name" value="Thioredoxin"/>
    <property type="match status" value="1"/>
</dbReference>
<dbReference type="PANTHER" id="PTHR10293:SF73">
    <property type="entry name" value="GLUTAREDOXIN-3"/>
    <property type="match status" value="1"/>
</dbReference>
<dbReference type="GO" id="GO:0006879">
    <property type="term" value="P:intracellular iron ion homeostasis"/>
    <property type="evidence" value="ECO:0007669"/>
    <property type="project" value="TreeGrafter"/>
</dbReference>
<dbReference type="GO" id="GO:0005829">
    <property type="term" value="C:cytosol"/>
    <property type="evidence" value="ECO:0007669"/>
    <property type="project" value="TreeGrafter"/>
</dbReference>
<dbReference type="GO" id="GO:0005634">
    <property type="term" value="C:nucleus"/>
    <property type="evidence" value="ECO:0007669"/>
    <property type="project" value="TreeGrafter"/>
</dbReference>
<dbReference type="InterPro" id="IPR004480">
    <property type="entry name" value="Monothiol_GRX-rel"/>
</dbReference>
<protein>
    <submittedName>
        <fullName evidence="7">Serrate RNA effector molecule homolog</fullName>
    </submittedName>
    <submittedName>
        <fullName evidence="6">Thioredoxin domain-containing protein</fullName>
    </submittedName>
</protein>
<evidence type="ECO:0000313" key="6">
    <source>
        <dbReference type="WBParaSite" id="SSTP_0000925300.1"/>
    </source>
</evidence>
<sequence>MTLQELKNLETFKEFISKNKLAVVVFSATWVPQCGQLLEILEELIKDNDNSFVGASIDAEGVADVSVNYSISAVPTVLFFCDGKNIDRVNGFNPSAIRTSITKLVTGSLGVSDKIEVVEKEDLNSRLKKLINKSRLVLFMKGNKEQPRCGFSRQIIELLNNINADYWTFDILEDDEVRQGLKVYSDWPTYPQLYLDGELLGGLDIVREELKNKAFVDSLPKL</sequence>
<dbReference type="InterPro" id="IPR002109">
    <property type="entry name" value="Glutaredoxin"/>
</dbReference>
<keyword evidence="3" id="KW-0411">Iron-sulfur</keyword>
<dbReference type="Pfam" id="PF00462">
    <property type="entry name" value="Glutaredoxin"/>
    <property type="match status" value="1"/>
</dbReference>
<dbReference type="WBParaSite" id="SSTP_0000925300.1">
    <property type="protein sequence ID" value="SSTP_0000925300.1"/>
    <property type="gene ID" value="SSTP_0000925300"/>
</dbReference>
<dbReference type="CDD" id="cd03028">
    <property type="entry name" value="GRX_PICOT_like"/>
    <property type="match status" value="1"/>
</dbReference>
<evidence type="ECO:0000313" key="7">
    <source>
        <dbReference type="WBParaSite" id="TCONS_00002784.p1"/>
    </source>
</evidence>
<keyword evidence="1" id="KW-0479">Metal-binding</keyword>
<dbReference type="AlphaFoldDB" id="A0A0K0EIE8"/>
<dbReference type="GO" id="GO:0051536">
    <property type="term" value="F:iron-sulfur cluster binding"/>
    <property type="evidence" value="ECO:0007669"/>
    <property type="project" value="UniProtKB-KW"/>
</dbReference>
<dbReference type="Gene3D" id="3.40.30.10">
    <property type="entry name" value="Glutaredoxin"/>
    <property type="match status" value="2"/>
</dbReference>
<proteinExistence type="predicted"/>